<accession>A0ABW0QDX6</accession>
<protein>
    <submittedName>
        <fullName evidence="1">Uncharacterized protein</fullName>
    </submittedName>
</protein>
<gene>
    <name evidence="1" type="ORF">ACFPP7_17875</name>
</gene>
<dbReference type="EMBL" id="JBHSMX010000057">
    <property type="protein sequence ID" value="MFC5522761.1"/>
    <property type="molecule type" value="Genomic_DNA"/>
</dbReference>
<dbReference type="RefSeq" id="WP_157090432.1">
    <property type="nucleotide sequence ID" value="NZ_JBHSMX010000057.1"/>
</dbReference>
<comment type="caution">
    <text evidence="1">The sequence shown here is derived from an EMBL/GenBank/DDBJ whole genome shotgun (WGS) entry which is preliminary data.</text>
</comment>
<organism evidence="1 2">
    <name type="scientific">Polaromonas jejuensis</name>
    <dbReference type="NCBI Taxonomy" id="457502"/>
    <lineage>
        <taxon>Bacteria</taxon>
        <taxon>Pseudomonadati</taxon>
        <taxon>Pseudomonadota</taxon>
        <taxon>Betaproteobacteria</taxon>
        <taxon>Burkholderiales</taxon>
        <taxon>Comamonadaceae</taxon>
        <taxon>Polaromonas</taxon>
    </lineage>
</organism>
<keyword evidence="2" id="KW-1185">Reference proteome</keyword>
<sequence length="109" mass="11354">MASTKSGAGVSTYAQNPCCGAALQCLLAAGRYQSHSARKSLIHMGNFICHFSGHSKESLDLQGLDGLSDKLSTKLSTENLDISKAVKNQGLSALSACVVPETHVSDCSP</sequence>
<proteinExistence type="predicted"/>
<name>A0ABW0QDX6_9BURK</name>
<evidence type="ECO:0000313" key="1">
    <source>
        <dbReference type="EMBL" id="MFC5522761.1"/>
    </source>
</evidence>
<reference evidence="2" key="1">
    <citation type="journal article" date="2019" name="Int. J. Syst. Evol. Microbiol.">
        <title>The Global Catalogue of Microorganisms (GCM) 10K type strain sequencing project: providing services to taxonomists for standard genome sequencing and annotation.</title>
        <authorList>
            <consortium name="The Broad Institute Genomics Platform"/>
            <consortium name="The Broad Institute Genome Sequencing Center for Infectious Disease"/>
            <person name="Wu L."/>
            <person name="Ma J."/>
        </authorList>
    </citation>
    <scope>NUCLEOTIDE SEQUENCE [LARGE SCALE GENOMIC DNA]</scope>
    <source>
        <strain evidence="2">CGMCC 4.7277</strain>
    </source>
</reference>
<evidence type="ECO:0000313" key="2">
    <source>
        <dbReference type="Proteomes" id="UP001596084"/>
    </source>
</evidence>
<dbReference type="Proteomes" id="UP001596084">
    <property type="component" value="Unassembled WGS sequence"/>
</dbReference>